<reference evidence="1" key="1">
    <citation type="journal article" date="2025" name="Foods">
        <title>Unveiling the Microbial Signatures of Arabica Coffee Cherries: Insights into Ripeness Specific Diversity, Functional Traits, and Implications for Quality and Safety.</title>
        <authorList>
            <consortium name="RefSeq"/>
            <person name="Tenea G.N."/>
            <person name="Cifuentes V."/>
            <person name="Reyes P."/>
            <person name="Cevallos-Vallejos M."/>
        </authorList>
    </citation>
    <scope>NUCLEOTIDE SEQUENCE [LARGE SCALE GENOMIC DNA]</scope>
</reference>
<accession>A0A6P6X3Q0</accession>
<evidence type="ECO:0000313" key="1">
    <source>
        <dbReference type="Proteomes" id="UP001652660"/>
    </source>
</evidence>
<organism evidence="1 2">
    <name type="scientific">Coffea arabica</name>
    <name type="common">Arabian coffee</name>
    <dbReference type="NCBI Taxonomy" id="13443"/>
    <lineage>
        <taxon>Eukaryota</taxon>
        <taxon>Viridiplantae</taxon>
        <taxon>Streptophyta</taxon>
        <taxon>Embryophyta</taxon>
        <taxon>Tracheophyta</taxon>
        <taxon>Spermatophyta</taxon>
        <taxon>Magnoliopsida</taxon>
        <taxon>eudicotyledons</taxon>
        <taxon>Gunneridae</taxon>
        <taxon>Pentapetalae</taxon>
        <taxon>asterids</taxon>
        <taxon>lamiids</taxon>
        <taxon>Gentianales</taxon>
        <taxon>Rubiaceae</taxon>
        <taxon>Ixoroideae</taxon>
        <taxon>Gardenieae complex</taxon>
        <taxon>Bertiereae - Coffeeae clade</taxon>
        <taxon>Coffeeae</taxon>
        <taxon>Coffea</taxon>
    </lineage>
</organism>
<dbReference type="RefSeq" id="XP_027122139.1">
    <property type="nucleotide sequence ID" value="XM_027266338.1"/>
</dbReference>
<reference evidence="2" key="2">
    <citation type="submission" date="2025-08" db="UniProtKB">
        <authorList>
            <consortium name="RefSeq"/>
        </authorList>
    </citation>
    <scope>IDENTIFICATION</scope>
    <source>
        <tissue evidence="2">Leaves</tissue>
    </source>
</reference>
<sequence length="381" mass="42725">MSRVGVRGLIRCKSMAVKYRGRKTPRGYPKTGFEQEEHEDMDDTWATDFPQVAGNLSPRMVVVPETSSASLVVELNIDHPGDGALAISVVHLAKHPSDHSPLKVSFASRKDNKPRLFHFLNVWTTRPDLMEVIRQAWNMEVQGSPLRILCSKLLAARRGIQGWNKQSFGNIFDAVKEAEVGLLRAEGAMVHGDSEGAQVELNKAQTELRRALAVEEQYCRQKARVTWLHNGDRTSKYFHEVVKQWRVQGMIHRVKRADEVWVEDDNGIATDSIEYFSNLFSSDTSSNLDGLLGLIPSLVSREDTMILEEVPTLEEVRRVVFATDGESAAGLDSFTGKFFTFAWDIIAQNVHKAIVSFFCGAELPRFITSTSIVLIPNDLNP</sequence>
<name>A0A6P6X3Q0_COFAR</name>
<protein>
    <submittedName>
        <fullName evidence="2">Uncharacterized protein</fullName>
    </submittedName>
</protein>
<dbReference type="AlphaFoldDB" id="A0A6P6X3Q0"/>
<gene>
    <name evidence="2" type="primary">LOC113739092</name>
</gene>
<dbReference type="OrthoDB" id="1938551at2759"/>
<evidence type="ECO:0000313" key="2">
    <source>
        <dbReference type="RefSeq" id="XP_027122139.1"/>
    </source>
</evidence>
<dbReference type="GeneID" id="113739092"/>
<proteinExistence type="predicted"/>
<keyword evidence="1" id="KW-1185">Reference proteome</keyword>
<dbReference type="Proteomes" id="UP001652660">
    <property type="component" value="Chromosome 4c"/>
</dbReference>